<sequence length="511" mass="58678">MRQMSSGTNARESESAMRDVLRSVRHVLAMDAFVNKSTLAFLKTYRGEDIRCELLKQGKRVAFVSTGVVMARALVEKVSKLVKSDNSPIRARAYYGDMDGKQRQKDFSNINVAWSELDCVAYTNTVETGISFKVTGHFDIVIAITNIATPAHVKALVQMLYQIRDCPHSELESVHPNNLPVAIKEHHEWNNNTIFYKVDESLAVVTFIEVEYQKRLSARYFIEKLCSLIASTGASLRLIKVDESRGVIENRKKVCNEVRVEALVIKETDFNAVATSQNLDSEEAEVLKFDQERSIADTMALKRFYMRNLYSQKHFLQLSYFRRQGHDERNAMKGLKAEENIQWEIACNKAKENLEKLVGEDLRKSYLAKHWEVIQELFQILGFTSIDDKRTLSSDTASESFMRFCEKFIEIQNQTLLLFCFKSRAKETPDLHSAMKTINAIAGNWCGYTVESDKKRIGPKGQQVRQYSYRINRQPYNGISFRDKGAPELPLYRSKTDNEIQELFDSIGQEK</sequence>
<dbReference type="AlphaFoldDB" id="A0A8H3QKK3"/>
<dbReference type="EMBL" id="BLAL01000061">
    <property type="protein sequence ID" value="GES82552.1"/>
    <property type="molecule type" value="Genomic_DNA"/>
</dbReference>
<reference evidence="1" key="1">
    <citation type="submission" date="2019-10" db="EMBL/GenBank/DDBJ databases">
        <title>Conservation and host-specific expression of non-tandemly repeated heterogenous ribosome RNA gene in arbuscular mycorrhizal fungi.</title>
        <authorList>
            <person name="Maeda T."/>
            <person name="Kobayashi Y."/>
            <person name="Nakagawa T."/>
            <person name="Ezawa T."/>
            <person name="Yamaguchi K."/>
            <person name="Bino T."/>
            <person name="Nishimoto Y."/>
            <person name="Shigenobu S."/>
            <person name="Kawaguchi M."/>
        </authorList>
    </citation>
    <scope>NUCLEOTIDE SEQUENCE</scope>
    <source>
        <strain evidence="1">HR1</strain>
    </source>
</reference>
<comment type="caution">
    <text evidence="1">The sequence shown here is derived from an EMBL/GenBank/DDBJ whole genome shotgun (WGS) entry which is preliminary data.</text>
</comment>
<organism evidence="1 2">
    <name type="scientific">Rhizophagus clarus</name>
    <dbReference type="NCBI Taxonomy" id="94130"/>
    <lineage>
        <taxon>Eukaryota</taxon>
        <taxon>Fungi</taxon>
        <taxon>Fungi incertae sedis</taxon>
        <taxon>Mucoromycota</taxon>
        <taxon>Glomeromycotina</taxon>
        <taxon>Glomeromycetes</taxon>
        <taxon>Glomerales</taxon>
        <taxon>Glomeraceae</taxon>
        <taxon>Rhizophagus</taxon>
    </lineage>
</organism>
<protein>
    <submittedName>
        <fullName evidence="1">Uncharacterized protein</fullName>
    </submittedName>
</protein>
<evidence type="ECO:0000313" key="1">
    <source>
        <dbReference type="EMBL" id="GES82552.1"/>
    </source>
</evidence>
<name>A0A8H3QKK3_9GLOM</name>
<dbReference type="OrthoDB" id="2382113at2759"/>
<gene>
    <name evidence="1" type="ORF">RCL2_000974700</name>
</gene>
<evidence type="ECO:0000313" key="2">
    <source>
        <dbReference type="Proteomes" id="UP000615446"/>
    </source>
</evidence>
<proteinExistence type="predicted"/>
<dbReference type="Proteomes" id="UP000615446">
    <property type="component" value="Unassembled WGS sequence"/>
</dbReference>
<accession>A0A8H3QKK3</accession>